<dbReference type="Pfam" id="PF11578">
    <property type="entry name" value="DUF3237"/>
    <property type="match status" value="1"/>
</dbReference>
<reference evidence="2 3" key="1">
    <citation type="submission" date="2018-03" db="EMBL/GenBank/DDBJ databases">
        <title>Genomic Encyclopedia of Archaeal and Bacterial Type Strains, Phase II (KMG-II): from individual species to whole genera.</title>
        <authorList>
            <person name="Goeker M."/>
        </authorList>
    </citation>
    <scope>NUCLEOTIDE SEQUENCE [LARGE SCALE GENOMIC DNA]</scope>
    <source>
        <strain evidence="2 3">DSM 100212</strain>
    </source>
</reference>
<proteinExistence type="inferred from homology"/>
<comment type="caution">
    <text evidence="2">The sequence shown here is derived from an EMBL/GenBank/DDBJ whole genome shotgun (WGS) entry which is preliminary data.</text>
</comment>
<name>A0A2T0WQA2_9RHOB</name>
<sequence length="155" mass="16738">MSLPTLPAPEYVFSIDVDITPPLTNGAGINGERKHIPITGGTVAGPRLNGVVLAGGYDWLWQRPDGVAEINAHYSLKAEDGALIYIRNLGLRVASDTARAALQASQPVDPADYYFRAAPVFDAPDGAHQWLRESLFVSRVTPKTLGVVVDVFRVQ</sequence>
<dbReference type="HAMAP" id="MF_00775">
    <property type="entry name" value="UPF0311"/>
    <property type="match status" value="1"/>
</dbReference>
<evidence type="ECO:0000313" key="3">
    <source>
        <dbReference type="Proteomes" id="UP000238392"/>
    </source>
</evidence>
<accession>A0A2T0WQA2</accession>
<dbReference type="Proteomes" id="UP000238392">
    <property type="component" value="Unassembled WGS sequence"/>
</dbReference>
<dbReference type="EMBL" id="PVTQ01000007">
    <property type="protein sequence ID" value="PRY88855.1"/>
    <property type="molecule type" value="Genomic_DNA"/>
</dbReference>
<gene>
    <name evidence="2" type="ORF">CLV74_107197</name>
</gene>
<dbReference type="Gene3D" id="2.40.160.20">
    <property type="match status" value="1"/>
</dbReference>
<evidence type="ECO:0000313" key="2">
    <source>
        <dbReference type="EMBL" id="PRY88855.1"/>
    </source>
</evidence>
<organism evidence="2 3">
    <name type="scientific">Donghicola tyrosinivorans</name>
    <dbReference type="NCBI Taxonomy" id="1652492"/>
    <lineage>
        <taxon>Bacteria</taxon>
        <taxon>Pseudomonadati</taxon>
        <taxon>Pseudomonadota</taxon>
        <taxon>Alphaproteobacteria</taxon>
        <taxon>Rhodobacterales</taxon>
        <taxon>Roseobacteraceae</taxon>
        <taxon>Donghicola</taxon>
    </lineage>
</organism>
<protein>
    <recommendedName>
        <fullName evidence="1">UPF0311 protein CLV74_107197</fullName>
    </recommendedName>
</protein>
<keyword evidence="3" id="KW-1185">Reference proteome</keyword>
<dbReference type="OrthoDB" id="5294829at2"/>
<dbReference type="AlphaFoldDB" id="A0A2T0WQA2"/>
<comment type="similarity">
    <text evidence="1">Belongs to the UPF0311 family.</text>
</comment>
<dbReference type="PANTHER" id="PTHR37315">
    <property type="entry name" value="UPF0311 PROTEIN BLR7842"/>
    <property type="match status" value="1"/>
</dbReference>
<evidence type="ECO:0000256" key="1">
    <source>
        <dbReference type="HAMAP-Rule" id="MF_00775"/>
    </source>
</evidence>
<dbReference type="RefSeq" id="WP_106265093.1">
    <property type="nucleotide sequence ID" value="NZ_PVTQ01000007.1"/>
</dbReference>
<dbReference type="PANTHER" id="PTHR37315:SF1">
    <property type="entry name" value="UPF0311 PROTEIN BLR7842"/>
    <property type="match status" value="1"/>
</dbReference>
<dbReference type="InterPro" id="IPR020915">
    <property type="entry name" value="UPF0311"/>
</dbReference>